<dbReference type="Proteomes" id="UP001500074">
    <property type="component" value="Unassembled WGS sequence"/>
</dbReference>
<comment type="caution">
    <text evidence="1">The sequence shown here is derived from an EMBL/GenBank/DDBJ whole genome shotgun (WGS) entry which is preliminary data.</text>
</comment>
<organism evidence="1 2">
    <name type="scientific">Modicisalibacter zincidurans</name>
    <dbReference type="NCBI Taxonomy" id="1178777"/>
    <lineage>
        <taxon>Bacteria</taxon>
        <taxon>Pseudomonadati</taxon>
        <taxon>Pseudomonadota</taxon>
        <taxon>Gammaproteobacteria</taxon>
        <taxon>Oceanospirillales</taxon>
        <taxon>Halomonadaceae</taxon>
        <taxon>Modicisalibacter</taxon>
    </lineage>
</organism>
<evidence type="ECO:0008006" key="3">
    <source>
        <dbReference type="Google" id="ProtNLM"/>
    </source>
</evidence>
<reference evidence="2" key="1">
    <citation type="journal article" date="2019" name="Int. J. Syst. Evol. Microbiol.">
        <title>The Global Catalogue of Microorganisms (GCM) 10K type strain sequencing project: providing services to taxonomists for standard genome sequencing and annotation.</title>
        <authorList>
            <consortium name="The Broad Institute Genomics Platform"/>
            <consortium name="The Broad Institute Genome Sequencing Center for Infectious Disease"/>
            <person name="Wu L."/>
            <person name="Ma J."/>
        </authorList>
    </citation>
    <scope>NUCLEOTIDE SEQUENCE [LARGE SCALE GENOMIC DNA]</scope>
    <source>
        <strain evidence="2">JCM 18472</strain>
    </source>
</reference>
<evidence type="ECO:0000313" key="2">
    <source>
        <dbReference type="Proteomes" id="UP001500074"/>
    </source>
</evidence>
<proteinExistence type="predicted"/>
<protein>
    <recommendedName>
        <fullName evidence="3">Secreted protein</fullName>
    </recommendedName>
</protein>
<keyword evidence="2" id="KW-1185">Reference proteome</keyword>
<dbReference type="EMBL" id="BAABKI010000018">
    <property type="protein sequence ID" value="GAA5174627.1"/>
    <property type="molecule type" value="Genomic_DNA"/>
</dbReference>
<gene>
    <name evidence="1" type="ORF">GCM10023342_16040</name>
</gene>
<evidence type="ECO:0000313" key="1">
    <source>
        <dbReference type="EMBL" id="GAA5174627.1"/>
    </source>
</evidence>
<sequence>MLAIIAFGRTLPGALVACLRLPDVVDVLGDLVHGAVAGDAAIVVVDFRRLDLRVHFVMALDHQPVLVALLLASGHSGQRPGAAQLFAVEGEVDAVPVALSGRLPAAAIPQHDRAAAVGFLRDDAFEVAVIQGVVLDLDGQALFAGSETGALGQRPTLEHAVLFEAQVEMVVAGGVLVHHVALAAR</sequence>
<name>A0ABP9RBL2_9GAMM</name>
<accession>A0ABP9RBL2</accession>